<dbReference type="PATRIC" id="fig|329854.7.peg.3450"/>
<dbReference type="Proteomes" id="UP000070319">
    <property type="component" value="Unassembled WGS sequence"/>
</dbReference>
<proteinExistence type="predicted"/>
<reference evidence="1 2" key="1">
    <citation type="submission" date="2016-02" db="EMBL/GenBank/DDBJ databases">
        <authorList>
            <person name="Wen L."/>
            <person name="He K."/>
            <person name="Yang H."/>
        </authorList>
    </citation>
    <scope>NUCLEOTIDE SEQUENCE [LARGE SCALE GENOMIC DNA]</scope>
    <source>
        <strain evidence="1 2">KLE1704</strain>
    </source>
</reference>
<dbReference type="AlphaFoldDB" id="A0A139L2R2"/>
<organism evidence="1">
    <name type="scientific">Bacteroides intestinalis</name>
    <dbReference type="NCBI Taxonomy" id="329854"/>
    <lineage>
        <taxon>Bacteria</taxon>
        <taxon>Pseudomonadati</taxon>
        <taxon>Bacteroidota</taxon>
        <taxon>Bacteroidia</taxon>
        <taxon>Bacteroidales</taxon>
        <taxon>Bacteroidaceae</taxon>
        <taxon>Bacteroides</taxon>
    </lineage>
</organism>
<comment type="caution">
    <text evidence="1">The sequence shown here is derived from an EMBL/GenBank/DDBJ whole genome shotgun (WGS) entry which is preliminary data.</text>
</comment>
<sequence>MKGAAFLLCIRIFWEERRYIFPKHSLKGSTIKQLNETNCYLCR</sequence>
<protein>
    <submittedName>
        <fullName evidence="1">Uncharacterized protein</fullName>
    </submittedName>
</protein>
<gene>
    <name evidence="1" type="ORF">HMPREF2531_03382</name>
</gene>
<evidence type="ECO:0000313" key="1">
    <source>
        <dbReference type="EMBL" id="KXT45730.1"/>
    </source>
</evidence>
<dbReference type="EMBL" id="LTDF01000135">
    <property type="protein sequence ID" value="KXT45730.1"/>
    <property type="molecule type" value="Genomic_DNA"/>
</dbReference>
<evidence type="ECO:0000313" key="2">
    <source>
        <dbReference type="Proteomes" id="UP000070319"/>
    </source>
</evidence>
<name>A0A139L2R2_9BACE</name>
<accession>A0A139L2R2</accession>